<feature type="domain" description="Aminoglycoside phosphotransferase" evidence="1">
    <location>
        <begin position="257"/>
        <end position="311"/>
    </location>
</feature>
<dbReference type="AlphaFoldDB" id="A0A2V1E7U4"/>
<dbReference type="OrthoDB" id="2831558at2759"/>
<gene>
    <name evidence="2" type="ORF">DM02DRAFT_554611</name>
</gene>
<dbReference type="Gene3D" id="3.90.1200.10">
    <property type="match status" value="1"/>
</dbReference>
<dbReference type="Proteomes" id="UP000244855">
    <property type="component" value="Unassembled WGS sequence"/>
</dbReference>
<evidence type="ECO:0000259" key="1">
    <source>
        <dbReference type="Pfam" id="PF01636"/>
    </source>
</evidence>
<protein>
    <recommendedName>
        <fullName evidence="1">Aminoglycoside phosphotransferase domain-containing protein</fullName>
    </recommendedName>
</protein>
<dbReference type="InterPro" id="IPR002575">
    <property type="entry name" value="Aminoglycoside_PTrfase"/>
</dbReference>
<organism evidence="2 3">
    <name type="scientific">Periconia macrospinosa</name>
    <dbReference type="NCBI Taxonomy" id="97972"/>
    <lineage>
        <taxon>Eukaryota</taxon>
        <taxon>Fungi</taxon>
        <taxon>Dikarya</taxon>
        <taxon>Ascomycota</taxon>
        <taxon>Pezizomycotina</taxon>
        <taxon>Dothideomycetes</taxon>
        <taxon>Pleosporomycetidae</taxon>
        <taxon>Pleosporales</taxon>
        <taxon>Massarineae</taxon>
        <taxon>Periconiaceae</taxon>
        <taxon>Periconia</taxon>
    </lineage>
</organism>
<evidence type="ECO:0000313" key="2">
    <source>
        <dbReference type="EMBL" id="PVI05380.1"/>
    </source>
</evidence>
<dbReference type="InterPro" id="IPR011009">
    <property type="entry name" value="Kinase-like_dom_sf"/>
</dbReference>
<dbReference type="GO" id="GO:0005739">
    <property type="term" value="C:mitochondrion"/>
    <property type="evidence" value="ECO:0007669"/>
    <property type="project" value="TreeGrafter"/>
</dbReference>
<dbReference type="PANTHER" id="PTHR36091:SF2">
    <property type="entry name" value="AMINOGLYCOSIDE PHOSPHOTRANSFERASE DOMAIN-CONTAINING PROTEIN"/>
    <property type="match status" value="1"/>
</dbReference>
<evidence type="ECO:0000313" key="3">
    <source>
        <dbReference type="Proteomes" id="UP000244855"/>
    </source>
</evidence>
<accession>A0A2V1E7U4</accession>
<dbReference type="EMBL" id="KZ805314">
    <property type="protein sequence ID" value="PVI05380.1"/>
    <property type="molecule type" value="Genomic_DNA"/>
</dbReference>
<reference evidence="2 3" key="1">
    <citation type="journal article" date="2018" name="Sci. Rep.">
        <title>Comparative genomics provides insights into the lifestyle and reveals functional heterogeneity of dark septate endophytic fungi.</title>
        <authorList>
            <person name="Knapp D.G."/>
            <person name="Nemeth J.B."/>
            <person name="Barry K."/>
            <person name="Hainaut M."/>
            <person name="Henrissat B."/>
            <person name="Johnson J."/>
            <person name="Kuo A."/>
            <person name="Lim J.H.P."/>
            <person name="Lipzen A."/>
            <person name="Nolan M."/>
            <person name="Ohm R.A."/>
            <person name="Tamas L."/>
            <person name="Grigoriev I.V."/>
            <person name="Spatafora J.W."/>
            <person name="Nagy L.G."/>
            <person name="Kovacs G.M."/>
        </authorList>
    </citation>
    <scope>NUCLEOTIDE SEQUENCE [LARGE SCALE GENOMIC DNA]</scope>
    <source>
        <strain evidence="2 3">DSE2036</strain>
    </source>
</reference>
<keyword evidence="3" id="KW-1185">Reference proteome</keyword>
<name>A0A2V1E7U4_9PLEO</name>
<sequence length="509" mass="57439">MARRHVRFNVHELAACAAKAVGARSCISIEKYPEGLYNKSMLLTMDEGSQVVARVPNPNAGIPHFTTASEVATMDFVKDVLGTPLPKVLAWNSRAEDSPVGTEYIIMEKAPGIELEQVWPQMCVQDRLSVVKKIASFQKAWTSVSFKQYGGLYYTKDLEDYHKDQPLYTDANGVDVKDKTFAIGPSPGRENVDYGRGTVEFDRGPWNTLESYHKAIGDREIAAVTKLPELPKSPITLCGPGTYIPTRERKLQALQCYQKILKYCLPTDESITSGHLWHGDLHEANIFVDPAEPTKVVSIIDWQSTEVAPLYFHARQPYIIDHQGPSIEGFVRPQLPTNMNELDLKAQSQATDLFYRQALCFLYRKLTHIHIPRIHAALEFQESIAYDLLLVARNLVIDGEVAYLSQLLDLETEWNKLPGAAGHKCPLSFTQGDREEIEAQHEGVVRGMEAMDAIREAMGELFPERGIVETELYNEALDALAQMKEQVIAHYARTEEEKRTWEKMWPFGS</sequence>
<dbReference type="STRING" id="97972.A0A2V1E7U4"/>
<dbReference type="Pfam" id="PF01636">
    <property type="entry name" value="APH"/>
    <property type="match status" value="1"/>
</dbReference>
<proteinExistence type="predicted"/>
<dbReference type="InterPro" id="IPR051035">
    <property type="entry name" value="Mito_inheritance_9"/>
</dbReference>
<dbReference type="PANTHER" id="PTHR36091">
    <property type="entry name" value="ALTERED INHERITANCE OF MITOCHONDRIA PROTEIN 9, MITOCHONDRIAL"/>
    <property type="match status" value="1"/>
</dbReference>
<dbReference type="SUPFAM" id="SSF56112">
    <property type="entry name" value="Protein kinase-like (PK-like)"/>
    <property type="match status" value="1"/>
</dbReference>